<dbReference type="NCBIfam" id="TIGR03696">
    <property type="entry name" value="Rhs_assc_core"/>
    <property type="match status" value="1"/>
</dbReference>
<dbReference type="AlphaFoldDB" id="A0A6G6UW15"/>
<comment type="caution">
    <text evidence="1">The sequence shown here is derived from an EMBL/GenBank/DDBJ whole genome shotgun (WGS) entry which is preliminary data.</text>
</comment>
<evidence type="ECO:0000313" key="2">
    <source>
        <dbReference type="Proteomes" id="UP000440965"/>
    </source>
</evidence>
<evidence type="ECO:0000313" key="1">
    <source>
        <dbReference type="EMBL" id="MVF49063.1"/>
    </source>
</evidence>
<dbReference type="SUPFAM" id="SSF56399">
    <property type="entry name" value="ADP-ribosylation"/>
    <property type="match status" value="1"/>
</dbReference>
<organism evidence="1 2">
    <name type="scientific">Pseudomonas monteilii</name>
    <dbReference type="NCBI Taxonomy" id="76759"/>
    <lineage>
        <taxon>Bacteria</taxon>
        <taxon>Pseudomonadati</taxon>
        <taxon>Pseudomonadota</taxon>
        <taxon>Gammaproteobacteria</taxon>
        <taxon>Pseudomonadales</taxon>
        <taxon>Pseudomonadaceae</taxon>
        <taxon>Pseudomonas</taxon>
    </lineage>
</organism>
<dbReference type="Gene3D" id="2.180.10.10">
    <property type="entry name" value="RHS repeat-associated core"/>
    <property type="match status" value="1"/>
</dbReference>
<gene>
    <name evidence="1" type="ORF">F9Z43_06910</name>
</gene>
<dbReference type="RefSeq" id="WP_082426378.1">
    <property type="nucleotide sequence ID" value="NZ_CP014062.1"/>
</dbReference>
<proteinExistence type="predicted"/>
<dbReference type="InterPro" id="IPR022385">
    <property type="entry name" value="Rhs_assc_core"/>
</dbReference>
<accession>A0A6G6UW15</accession>
<dbReference type="Proteomes" id="UP000440965">
    <property type="component" value="Unassembled WGS sequence"/>
</dbReference>
<dbReference type="EMBL" id="WEIK01000004">
    <property type="protein sequence ID" value="MVF49063.1"/>
    <property type="molecule type" value="Genomic_DNA"/>
</dbReference>
<sequence>MILVQVYMAYGYSERSSRRTVLGFNGERLAVELASYLLGNGYRAFSPVLMRFLSPDNFSPFGEGGSNSYVYCLNDPVNQRDPDGHAGEAFIRNAPTRIAFRKPSKNPPSPQRLMKQYNKLGNQIVANTIANNSGANQTLHQQQLAIARSLASSAFQHLPKRQKIALGNLRVPETPMIDALQNPADPFPPMLQSVDNVDGVRNPAPPVQTTARLRGAGDVVQDRRAFVGAGLPAKRPAQVANYLG</sequence>
<protein>
    <submittedName>
        <fullName evidence="1">RHS repeat-associated core domain-containing protein</fullName>
    </submittedName>
</protein>
<name>A0A6G6UW15_9PSED</name>
<reference evidence="1 2" key="1">
    <citation type="submission" date="2019-10" db="EMBL/GenBank/DDBJ databases">
        <title>XDR Pseudomonas monteilii producing IMP-16 from LCR.</title>
        <authorList>
            <person name="Ballaben A."/>
            <person name="Doi Y."/>
        </authorList>
    </citation>
    <scope>NUCLEOTIDE SEQUENCE [LARGE SCALE GENOMIC DNA]</scope>
    <source>
        <strain evidence="1 2">597/14</strain>
    </source>
</reference>